<evidence type="ECO:0000256" key="1">
    <source>
        <dbReference type="ARBA" id="ARBA00006596"/>
    </source>
</evidence>
<reference evidence="8" key="1">
    <citation type="journal article" date="2019" name="Plant J.">
        <title>Chlorella vulgaris genome assembly and annotation reveals the molecular basis for metabolic acclimation to high light conditions.</title>
        <authorList>
            <person name="Cecchin M."/>
            <person name="Marcolungo L."/>
            <person name="Rossato M."/>
            <person name="Girolomoni L."/>
            <person name="Cosentino E."/>
            <person name="Cuine S."/>
            <person name="Li-Beisson Y."/>
            <person name="Delledonne M."/>
            <person name="Ballottari M."/>
        </authorList>
    </citation>
    <scope>NUCLEOTIDE SEQUENCE</scope>
    <source>
        <strain evidence="8">211/11P</strain>
    </source>
</reference>
<dbReference type="PANTHER" id="PTHR11615">
    <property type="entry name" value="NITRATE, FORMATE, IRON DEHYDROGENASE"/>
    <property type="match status" value="1"/>
</dbReference>
<organism evidence="8 9">
    <name type="scientific">Chlorella vulgaris</name>
    <name type="common">Green alga</name>
    <dbReference type="NCBI Taxonomy" id="3077"/>
    <lineage>
        <taxon>Eukaryota</taxon>
        <taxon>Viridiplantae</taxon>
        <taxon>Chlorophyta</taxon>
        <taxon>core chlorophytes</taxon>
        <taxon>Trebouxiophyceae</taxon>
        <taxon>Chlorellales</taxon>
        <taxon>Chlorellaceae</taxon>
        <taxon>Chlorella clade</taxon>
        <taxon>Chlorella</taxon>
    </lineage>
</organism>
<dbReference type="SMR" id="A0A9D4U004"/>
<evidence type="ECO:0000256" key="4">
    <source>
        <dbReference type="ARBA" id="ARBA00023004"/>
    </source>
</evidence>
<feature type="region of interest" description="Disordered" evidence="6">
    <location>
        <begin position="178"/>
        <end position="212"/>
    </location>
</feature>
<feature type="domain" description="Iron hydrogenase small subunit" evidence="7">
    <location>
        <begin position="481"/>
        <end position="539"/>
    </location>
</feature>
<evidence type="ECO:0000256" key="2">
    <source>
        <dbReference type="ARBA" id="ARBA00022485"/>
    </source>
</evidence>
<dbReference type="OrthoDB" id="10253113at2759"/>
<dbReference type="EMBL" id="SIDB01000001">
    <property type="protein sequence ID" value="KAI3438965.1"/>
    <property type="molecule type" value="Genomic_DNA"/>
</dbReference>
<gene>
    <name evidence="8" type="ORF">D9Q98_001379</name>
</gene>
<dbReference type="Gene3D" id="3.40.950.10">
    <property type="entry name" value="Fe-only Hydrogenase (Larger Subunit), Chain L, domain 3"/>
    <property type="match status" value="1"/>
</dbReference>
<accession>A0A9D4U004</accession>
<feature type="compositionally biased region" description="Basic and acidic residues" evidence="6">
    <location>
        <begin position="195"/>
        <end position="206"/>
    </location>
</feature>
<proteinExistence type="inferred from homology"/>
<evidence type="ECO:0000313" key="8">
    <source>
        <dbReference type="EMBL" id="KAI3438965.1"/>
    </source>
</evidence>
<dbReference type="Gene3D" id="3.40.50.1780">
    <property type="match status" value="2"/>
</dbReference>
<keyword evidence="5" id="KW-0411">Iron-sulfur</keyword>
<feature type="region of interest" description="Disordered" evidence="6">
    <location>
        <begin position="345"/>
        <end position="384"/>
    </location>
</feature>
<name>A0A9D4U004_CHLVU</name>
<evidence type="ECO:0000256" key="5">
    <source>
        <dbReference type="ARBA" id="ARBA00023014"/>
    </source>
</evidence>
<dbReference type="SUPFAM" id="SSF53920">
    <property type="entry name" value="Fe-only hydrogenase"/>
    <property type="match status" value="1"/>
</dbReference>
<comment type="similarity">
    <text evidence="1">Belongs to the NARF family.</text>
</comment>
<dbReference type="AlphaFoldDB" id="A0A9D4U004"/>
<dbReference type="InterPro" id="IPR050340">
    <property type="entry name" value="Cytosolic_Fe-S_CAF"/>
</dbReference>
<evidence type="ECO:0000259" key="7">
    <source>
        <dbReference type="SMART" id="SM00902"/>
    </source>
</evidence>
<dbReference type="InterPro" id="IPR003149">
    <property type="entry name" value="Fe_hydrogenase_ssu"/>
</dbReference>
<evidence type="ECO:0000256" key="3">
    <source>
        <dbReference type="ARBA" id="ARBA00022723"/>
    </source>
</evidence>
<dbReference type="InterPro" id="IPR009016">
    <property type="entry name" value="Fe_hydrogenase"/>
</dbReference>
<dbReference type="GO" id="GO:0046872">
    <property type="term" value="F:metal ion binding"/>
    <property type="evidence" value="ECO:0007669"/>
    <property type="project" value="UniProtKB-KW"/>
</dbReference>
<dbReference type="Pfam" id="PF02256">
    <property type="entry name" value="Fe_hyd_SSU"/>
    <property type="match status" value="1"/>
</dbReference>
<comment type="caution">
    <text evidence="8">The sequence shown here is derived from an EMBL/GenBank/DDBJ whole genome shotgun (WGS) entry which is preliminary data.</text>
</comment>
<keyword evidence="3" id="KW-0479">Metal-binding</keyword>
<reference evidence="8" key="2">
    <citation type="submission" date="2020-11" db="EMBL/GenBank/DDBJ databases">
        <authorList>
            <person name="Cecchin M."/>
            <person name="Marcolungo L."/>
            <person name="Rossato M."/>
            <person name="Girolomoni L."/>
            <person name="Cosentino E."/>
            <person name="Cuine S."/>
            <person name="Li-Beisson Y."/>
            <person name="Delledonne M."/>
            <person name="Ballottari M."/>
        </authorList>
    </citation>
    <scope>NUCLEOTIDE SEQUENCE</scope>
    <source>
        <strain evidence="8">211/11P</strain>
        <tissue evidence="8">Whole cell</tissue>
    </source>
</reference>
<dbReference type="InterPro" id="IPR004108">
    <property type="entry name" value="Fe_hydrogenase_lsu_C"/>
</dbReference>
<dbReference type="Pfam" id="PF02906">
    <property type="entry name" value="Fe_hyd_lg_C"/>
    <property type="match status" value="2"/>
</dbReference>
<keyword evidence="9" id="KW-1185">Reference proteome</keyword>
<protein>
    <recommendedName>
        <fullName evidence="7">Iron hydrogenase small subunit domain-containing protein</fullName>
    </recommendedName>
</protein>
<feature type="compositionally biased region" description="Low complexity" evidence="6">
    <location>
        <begin position="366"/>
        <end position="382"/>
    </location>
</feature>
<keyword evidence="2" id="KW-0004">4Fe-4S</keyword>
<keyword evidence="4" id="KW-0408">Iron</keyword>
<evidence type="ECO:0000313" key="9">
    <source>
        <dbReference type="Proteomes" id="UP001055712"/>
    </source>
</evidence>
<dbReference type="Proteomes" id="UP001055712">
    <property type="component" value="Unassembled WGS sequence"/>
</dbReference>
<feature type="compositionally biased region" description="Low complexity" evidence="6">
    <location>
        <begin position="345"/>
        <end position="357"/>
    </location>
</feature>
<dbReference type="SMART" id="SM00902">
    <property type="entry name" value="Fe_hyd_SSU"/>
    <property type="match status" value="1"/>
</dbReference>
<evidence type="ECO:0000256" key="6">
    <source>
        <dbReference type="SAM" id="MobiDB-lite"/>
    </source>
</evidence>
<dbReference type="FunFam" id="3.30.70.20:FF:000042">
    <property type="entry name" value="Cytosolic Fe-S cluster assembly factor NAR1"/>
    <property type="match status" value="1"/>
</dbReference>
<sequence length="549" mass="57256">MFSGAVKIGDLHDFISPAQACVVNLEGGKLPNNVLADAEAGTVQLQPRKPQGFAQTLPAAADEAIKVSLHDCLACSGCVTSAEAVLLQHQSAGELLQRLADPDWTVVVSLSPQSIAALAAVHRLSSAECAARLTAFLRHLGVAAVFDIAAARQVALAEAAREFLQRYRSSRGGSTAEAAAAAGQDAAGGGDDMDVDRPKPSSDGHRNAVGGGSPGPLPMLASACPGWVCYAEKTHGDHVLPYIATGKSPQAVLGTLVKRQWCAAAGLAPDRVYHCSVMPCYDKKLEGARDDFWLPGTSVPETDCVLATTELQELLEQRQADLHSLQGIPFDAILPAAAAAAAAPSGTRASSSGGSSAQHDTVQLPTSSSSGSGSGVTATASSGSGGYLEHVFRSAARELFGLELPPGPLPVKVGRNADLRELSLEAPDGTVLRFAAAYGFRNIQGLMRKVKLGRCEYDYVEVMACPSGCLNGGGQPKPTAKQTPAQLLEQLEELYAAGGIAARPEADPALQQLYMSFVQGEPGSQAAHQLMHTHYHKRDKTVTATLADW</sequence>
<dbReference type="GO" id="GO:0051539">
    <property type="term" value="F:4 iron, 4 sulfur cluster binding"/>
    <property type="evidence" value="ECO:0007669"/>
    <property type="project" value="UniProtKB-KW"/>
</dbReference>